<reference evidence="1 2" key="1">
    <citation type="submission" date="2019-02" db="EMBL/GenBank/DDBJ databases">
        <title>Deep-cultivation of Planctomycetes and their phenomic and genomic characterization uncovers novel biology.</title>
        <authorList>
            <person name="Wiegand S."/>
            <person name="Jogler M."/>
            <person name="Boedeker C."/>
            <person name="Pinto D."/>
            <person name="Vollmers J."/>
            <person name="Rivas-Marin E."/>
            <person name="Kohn T."/>
            <person name="Peeters S.H."/>
            <person name="Heuer A."/>
            <person name="Rast P."/>
            <person name="Oberbeckmann S."/>
            <person name="Bunk B."/>
            <person name="Jeske O."/>
            <person name="Meyerdierks A."/>
            <person name="Storesund J.E."/>
            <person name="Kallscheuer N."/>
            <person name="Luecker S."/>
            <person name="Lage O.M."/>
            <person name="Pohl T."/>
            <person name="Merkel B.J."/>
            <person name="Hornburger P."/>
            <person name="Mueller R.-W."/>
            <person name="Bruemmer F."/>
            <person name="Labrenz M."/>
            <person name="Spormann A.M."/>
            <person name="Op den Camp H."/>
            <person name="Overmann J."/>
            <person name="Amann R."/>
            <person name="Jetten M.S.M."/>
            <person name="Mascher T."/>
            <person name="Medema M.H."/>
            <person name="Devos D.P."/>
            <person name="Kaster A.-K."/>
            <person name="Ovreas L."/>
            <person name="Rohde M."/>
            <person name="Galperin M.Y."/>
            <person name="Jogler C."/>
        </authorList>
    </citation>
    <scope>NUCLEOTIDE SEQUENCE [LARGE SCALE GENOMIC DNA]</scope>
    <source>
        <strain evidence="1 2">Mal52</strain>
    </source>
</reference>
<sequence length="97" mass="10811">MCAFSDRANLLVGMRTWQKRRKAALSEWGFRNNLQLPTGKITPLPDPYVLEPVSKPSDQSQWDGAEGFETICSEKSSRDALLIGFHGKSVEEANGSR</sequence>
<evidence type="ECO:0000313" key="1">
    <source>
        <dbReference type="EMBL" id="QDU43202.1"/>
    </source>
</evidence>
<accession>A0A517ZL32</accession>
<proteinExistence type="predicted"/>
<protein>
    <submittedName>
        <fullName evidence="1">Uncharacterized protein</fullName>
    </submittedName>
</protein>
<dbReference type="Proteomes" id="UP000319383">
    <property type="component" value="Chromosome"/>
</dbReference>
<dbReference type="EMBL" id="CP036276">
    <property type="protein sequence ID" value="QDU43202.1"/>
    <property type="molecule type" value="Genomic_DNA"/>
</dbReference>
<dbReference type="AlphaFoldDB" id="A0A517ZL32"/>
<evidence type="ECO:0000313" key="2">
    <source>
        <dbReference type="Proteomes" id="UP000319383"/>
    </source>
</evidence>
<name>A0A517ZL32_9PLAN</name>
<organism evidence="1 2">
    <name type="scientific">Symmachiella dynata</name>
    <dbReference type="NCBI Taxonomy" id="2527995"/>
    <lineage>
        <taxon>Bacteria</taxon>
        <taxon>Pseudomonadati</taxon>
        <taxon>Planctomycetota</taxon>
        <taxon>Planctomycetia</taxon>
        <taxon>Planctomycetales</taxon>
        <taxon>Planctomycetaceae</taxon>
        <taxon>Symmachiella</taxon>
    </lineage>
</organism>
<gene>
    <name evidence="1" type="ORF">Mal52_16740</name>
</gene>
<keyword evidence="2" id="KW-1185">Reference proteome</keyword>
<dbReference type="KEGG" id="sdyn:Mal52_16740"/>